<evidence type="ECO:0000313" key="2">
    <source>
        <dbReference type="EMBL" id="EKC79035.1"/>
    </source>
</evidence>
<dbReference type="AlphaFoldDB" id="K1ULT2"/>
<dbReference type="InterPro" id="IPR027417">
    <property type="entry name" value="P-loop_NTPase"/>
</dbReference>
<protein>
    <submittedName>
        <fullName evidence="2">Phage DNA replication protein (Predicted replicative helicase loader)</fullName>
    </submittedName>
</protein>
<name>K1ULT2_9ZZZZ</name>
<dbReference type="GO" id="GO:0004386">
    <property type="term" value="F:helicase activity"/>
    <property type="evidence" value="ECO:0007669"/>
    <property type="project" value="UniProtKB-KW"/>
</dbReference>
<sequence>MTNFATILNDLAASFDGRNEYISRLCSYPLLILDDFGMERGTEYGLEQVYSVIDSRYRSDKPLIATTNLTLEELQHPQDTPHARIYDRLTSMCAPVRFTGSNFRKETAQEKLERLKQLMKQRKESL</sequence>
<keyword evidence="2" id="KW-0547">Nucleotide-binding</keyword>
<dbReference type="InterPro" id="IPR002611">
    <property type="entry name" value="IstB_ATP-bd"/>
</dbReference>
<accession>K1ULT2</accession>
<dbReference type="GO" id="GO:0005524">
    <property type="term" value="F:ATP binding"/>
    <property type="evidence" value="ECO:0007669"/>
    <property type="project" value="InterPro"/>
</dbReference>
<dbReference type="Pfam" id="PF01695">
    <property type="entry name" value="IstB_IS21"/>
    <property type="match status" value="1"/>
</dbReference>
<proteinExistence type="predicted"/>
<organism evidence="2">
    <name type="scientific">human gut metagenome</name>
    <dbReference type="NCBI Taxonomy" id="408170"/>
    <lineage>
        <taxon>unclassified sequences</taxon>
        <taxon>metagenomes</taxon>
        <taxon>organismal metagenomes</taxon>
    </lineage>
</organism>
<dbReference type="SUPFAM" id="SSF52540">
    <property type="entry name" value="P-loop containing nucleoside triphosphate hydrolases"/>
    <property type="match status" value="1"/>
</dbReference>
<evidence type="ECO:0000259" key="1">
    <source>
        <dbReference type="Pfam" id="PF01695"/>
    </source>
</evidence>
<keyword evidence="2" id="KW-0347">Helicase</keyword>
<keyword evidence="2" id="KW-0067">ATP-binding</keyword>
<reference evidence="2" key="1">
    <citation type="journal article" date="2013" name="Environ. Microbiol.">
        <title>Microbiota from the distal guts of lean and obese adolescents exhibit partial functional redundancy besides clear differences in community structure.</title>
        <authorList>
            <person name="Ferrer M."/>
            <person name="Ruiz A."/>
            <person name="Lanza F."/>
            <person name="Haange S.B."/>
            <person name="Oberbach A."/>
            <person name="Till H."/>
            <person name="Bargiela R."/>
            <person name="Campoy C."/>
            <person name="Segura M.T."/>
            <person name="Richter M."/>
            <person name="von Bergen M."/>
            <person name="Seifert J."/>
            <person name="Suarez A."/>
        </authorList>
    </citation>
    <scope>NUCLEOTIDE SEQUENCE</scope>
</reference>
<gene>
    <name evidence="2" type="ORF">LEA_02868</name>
</gene>
<feature type="domain" description="IstB-like ATP-binding" evidence="1">
    <location>
        <begin position="8"/>
        <end position="109"/>
    </location>
</feature>
<dbReference type="Gene3D" id="3.40.50.300">
    <property type="entry name" value="P-loop containing nucleotide triphosphate hydrolases"/>
    <property type="match status" value="1"/>
</dbReference>
<comment type="caution">
    <text evidence="2">The sequence shown here is derived from an EMBL/GenBank/DDBJ whole genome shotgun (WGS) entry which is preliminary data.</text>
</comment>
<dbReference type="EMBL" id="AJWY01001934">
    <property type="protein sequence ID" value="EKC79035.1"/>
    <property type="molecule type" value="Genomic_DNA"/>
</dbReference>
<keyword evidence="2" id="KW-0378">Hydrolase</keyword>